<dbReference type="EMBL" id="MUJZ01056959">
    <property type="protein sequence ID" value="OTF72285.1"/>
    <property type="molecule type" value="Genomic_DNA"/>
</dbReference>
<dbReference type="Proteomes" id="UP000194236">
    <property type="component" value="Unassembled WGS sequence"/>
</dbReference>
<name>A0A1Y3AYT0_EURMA</name>
<organism evidence="1 2">
    <name type="scientific">Euroglyphus maynei</name>
    <name type="common">Mayne's house dust mite</name>
    <dbReference type="NCBI Taxonomy" id="6958"/>
    <lineage>
        <taxon>Eukaryota</taxon>
        <taxon>Metazoa</taxon>
        <taxon>Ecdysozoa</taxon>
        <taxon>Arthropoda</taxon>
        <taxon>Chelicerata</taxon>
        <taxon>Arachnida</taxon>
        <taxon>Acari</taxon>
        <taxon>Acariformes</taxon>
        <taxon>Sarcoptiformes</taxon>
        <taxon>Astigmata</taxon>
        <taxon>Psoroptidia</taxon>
        <taxon>Analgoidea</taxon>
        <taxon>Pyroglyphidae</taxon>
        <taxon>Pyroglyphinae</taxon>
        <taxon>Euroglyphus</taxon>
    </lineage>
</organism>
<keyword evidence="2" id="KW-1185">Reference proteome</keyword>
<feature type="non-terminal residue" evidence="1">
    <location>
        <position position="1"/>
    </location>
</feature>
<reference evidence="1 2" key="1">
    <citation type="submission" date="2017-03" db="EMBL/GenBank/DDBJ databases">
        <title>Genome Survey of Euroglyphus maynei.</title>
        <authorList>
            <person name="Arlian L.G."/>
            <person name="Morgan M.S."/>
            <person name="Rider S.D."/>
        </authorList>
    </citation>
    <scope>NUCLEOTIDE SEQUENCE [LARGE SCALE GENOMIC DNA]</scope>
    <source>
        <strain evidence="1">Arlian Lab</strain>
        <tissue evidence="1">Whole body</tissue>
    </source>
</reference>
<protein>
    <submittedName>
        <fullName evidence="1">Uncharacterized protein</fullName>
    </submittedName>
</protein>
<evidence type="ECO:0000313" key="1">
    <source>
        <dbReference type="EMBL" id="OTF72285.1"/>
    </source>
</evidence>
<proteinExistence type="predicted"/>
<gene>
    <name evidence="1" type="ORF">BLA29_014541</name>
</gene>
<evidence type="ECO:0000313" key="2">
    <source>
        <dbReference type="Proteomes" id="UP000194236"/>
    </source>
</evidence>
<comment type="caution">
    <text evidence="1">The sequence shown here is derived from an EMBL/GenBank/DDBJ whole genome shotgun (WGS) entry which is preliminary data.</text>
</comment>
<accession>A0A1Y3AYT0</accession>
<dbReference type="AlphaFoldDB" id="A0A1Y3AYT0"/>
<sequence length="68" mass="8020">PFDRIVDRDLRAQYFKFPANIYNQHVQKAFLWLYLKGSSQMKINSRIIIYQVVRGGPTPLLMVNLSIH</sequence>